<protein>
    <submittedName>
        <fullName evidence="1">Uncharacterized protein</fullName>
    </submittedName>
</protein>
<reference evidence="1 2" key="1">
    <citation type="submission" date="2014-04" db="EMBL/GenBank/DDBJ databases">
        <authorList>
            <consortium name="DOE Joint Genome Institute"/>
            <person name="Kuo A."/>
            <person name="Ruytinx J."/>
            <person name="Rineau F."/>
            <person name="Colpaert J."/>
            <person name="Kohler A."/>
            <person name="Nagy L.G."/>
            <person name="Floudas D."/>
            <person name="Copeland A."/>
            <person name="Barry K.W."/>
            <person name="Cichocki N."/>
            <person name="Veneault-Fourrey C."/>
            <person name="LaButti K."/>
            <person name="Lindquist E.A."/>
            <person name="Lipzen A."/>
            <person name="Lundell T."/>
            <person name="Morin E."/>
            <person name="Murat C."/>
            <person name="Sun H."/>
            <person name="Tunlid A."/>
            <person name="Henrissat B."/>
            <person name="Grigoriev I.V."/>
            <person name="Hibbett D.S."/>
            <person name="Martin F."/>
            <person name="Nordberg H.P."/>
            <person name="Cantor M.N."/>
            <person name="Hua S.X."/>
        </authorList>
    </citation>
    <scope>NUCLEOTIDE SEQUENCE [LARGE SCALE GENOMIC DNA]</scope>
    <source>
        <strain evidence="1 2">UH-Slu-Lm8-n1</strain>
    </source>
</reference>
<dbReference type="EMBL" id="KN836432">
    <property type="protein sequence ID" value="KIK32063.1"/>
    <property type="molecule type" value="Genomic_DNA"/>
</dbReference>
<dbReference type="Proteomes" id="UP000054485">
    <property type="component" value="Unassembled WGS sequence"/>
</dbReference>
<evidence type="ECO:0000313" key="1">
    <source>
        <dbReference type="EMBL" id="KIK32063.1"/>
    </source>
</evidence>
<organism evidence="1 2">
    <name type="scientific">Suillus luteus UH-Slu-Lm8-n1</name>
    <dbReference type="NCBI Taxonomy" id="930992"/>
    <lineage>
        <taxon>Eukaryota</taxon>
        <taxon>Fungi</taxon>
        <taxon>Dikarya</taxon>
        <taxon>Basidiomycota</taxon>
        <taxon>Agaricomycotina</taxon>
        <taxon>Agaricomycetes</taxon>
        <taxon>Agaricomycetidae</taxon>
        <taxon>Boletales</taxon>
        <taxon>Suillineae</taxon>
        <taxon>Suillaceae</taxon>
        <taxon>Suillus</taxon>
    </lineage>
</organism>
<proteinExistence type="predicted"/>
<keyword evidence="2" id="KW-1185">Reference proteome</keyword>
<dbReference type="OrthoDB" id="10330715at2759"/>
<dbReference type="HOGENOM" id="CLU_3088834_0_0_1"/>
<gene>
    <name evidence="1" type="ORF">CY34DRAFT_814436</name>
</gene>
<sequence>MDDERLFATKHPRESFTTIDMEDELRCLYASARYLTGYLKPQREAAQKQQLL</sequence>
<accession>A0A0D0AJF0</accession>
<dbReference type="AlphaFoldDB" id="A0A0D0AJF0"/>
<reference evidence="2" key="2">
    <citation type="submission" date="2015-01" db="EMBL/GenBank/DDBJ databases">
        <title>Evolutionary Origins and Diversification of the Mycorrhizal Mutualists.</title>
        <authorList>
            <consortium name="DOE Joint Genome Institute"/>
            <consortium name="Mycorrhizal Genomics Consortium"/>
            <person name="Kohler A."/>
            <person name="Kuo A."/>
            <person name="Nagy L.G."/>
            <person name="Floudas D."/>
            <person name="Copeland A."/>
            <person name="Barry K.W."/>
            <person name="Cichocki N."/>
            <person name="Veneault-Fourrey C."/>
            <person name="LaButti K."/>
            <person name="Lindquist E.A."/>
            <person name="Lipzen A."/>
            <person name="Lundell T."/>
            <person name="Morin E."/>
            <person name="Murat C."/>
            <person name="Riley R."/>
            <person name="Ohm R."/>
            <person name="Sun H."/>
            <person name="Tunlid A."/>
            <person name="Henrissat B."/>
            <person name="Grigoriev I.V."/>
            <person name="Hibbett D.S."/>
            <person name="Martin F."/>
        </authorList>
    </citation>
    <scope>NUCLEOTIDE SEQUENCE [LARGE SCALE GENOMIC DNA]</scope>
    <source>
        <strain evidence="2">UH-Slu-Lm8-n1</strain>
    </source>
</reference>
<dbReference type="InParanoid" id="A0A0D0AJF0"/>
<name>A0A0D0AJF0_9AGAM</name>
<evidence type="ECO:0000313" key="2">
    <source>
        <dbReference type="Proteomes" id="UP000054485"/>
    </source>
</evidence>